<dbReference type="Proteomes" id="UP001143480">
    <property type="component" value="Unassembled WGS sequence"/>
</dbReference>
<dbReference type="PANTHER" id="PTHR43861:SF1">
    <property type="entry name" value="TRANS-ACONITATE 2-METHYLTRANSFERASE"/>
    <property type="match status" value="1"/>
</dbReference>
<protein>
    <recommendedName>
        <fullName evidence="3">Methyltransferase domain-containing protein</fullName>
    </recommendedName>
</protein>
<gene>
    <name evidence="4" type="ORF">GCM10017581_070470</name>
</gene>
<dbReference type="Gene3D" id="3.40.50.150">
    <property type="entry name" value="Vaccinia Virus protein VP39"/>
    <property type="match status" value="1"/>
</dbReference>
<comment type="caution">
    <text evidence="4">The sequence shown here is derived from an EMBL/GenBank/DDBJ whole genome shotgun (WGS) entry which is preliminary data.</text>
</comment>
<evidence type="ECO:0000256" key="2">
    <source>
        <dbReference type="ARBA" id="ARBA00022679"/>
    </source>
</evidence>
<dbReference type="InterPro" id="IPR029063">
    <property type="entry name" value="SAM-dependent_MTases_sf"/>
</dbReference>
<dbReference type="GO" id="GO:0008168">
    <property type="term" value="F:methyltransferase activity"/>
    <property type="evidence" value="ECO:0007669"/>
    <property type="project" value="UniProtKB-KW"/>
</dbReference>
<keyword evidence="5" id="KW-1185">Reference proteome</keyword>
<dbReference type="CDD" id="cd02440">
    <property type="entry name" value="AdoMet_MTases"/>
    <property type="match status" value="1"/>
</dbReference>
<keyword evidence="2" id="KW-0808">Transferase</keyword>
<organism evidence="4 5">
    <name type="scientific">Dactylosporangium matsuzakiense</name>
    <dbReference type="NCBI Taxonomy" id="53360"/>
    <lineage>
        <taxon>Bacteria</taxon>
        <taxon>Bacillati</taxon>
        <taxon>Actinomycetota</taxon>
        <taxon>Actinomycetes</taxon>
        <taxon>Micromonosporales</taxon>
        <taxon>Micromonosporaceae</taxon>
        <taxon>Dactylosporangium</taxon>
    </lineage>
</organism>
<evidence type="ECO:0000313" key="5">
    <source>
        <dbReference type="Proteomes" id="UP001143480"/>
    </source>
</evidence>
<dbReference type="Pfam" id="PF13649">
    <property type="entry name" value="Methyltransf_25"/>
    <property type="match status" value="1"/>
</dbReference>
<name>A0A9W6KRX9_9ACTN</name>
<reference evidence="4" key="1">
    <citation type="journal article" date="2014" name="Int. J. Syst. Evol. Microbiol.">
        <title>Complete genome sequence of Corynebacterium casei LMG S-19264T (=DSM 44701T), isolated from a smear-ripened cheese.</title>
        <authorList>
            <consortium name="US DOE Joint Genome Institute (JGI-PGF)"/>
            <person name="Walter F."/>
            <person name="Albersmeier A."/>
            <person name="Kalinowski J."/>
            <person name="Ruckert C."/>
        </authorList>
    </citation>
    <scope>NUCLEOTIDE SEQUENCE</scope>
    <source>
        <strain evidence="4">VKM Ac-1321</strain>
    </source>
</reference>
<dbReference type="EMBL" id="BSFP01000055">
    <property type="protein sequence ID" value="GLL05300.1"/>
    <property type="molecule type" value="Genomic_DNA"/>
</dbReference>
<evidence type="ECO:0000313" key="4">
    <source>
        <dbReference type="EMBL" id="GLL05300.1"/>
    </source>
</evidence>
<accession>A0A9W6KRX9</accession>
<dbReference type="InterPro" id="IPR041698">
    <property type="entry name" value="Methyltransf_25"/>
</dbReference>
<reference evidence="4" key="2">
    <citation type="submission" date="2023-01" db="EMBL/GenBank/DDBJ databases">
        <authorList>
            <person name="Sun Q."/>
            <person name="Evtushenko L."/>
        </authorList>
    </citation>
    <scope>NUCLEOTIDE SEQUENCE</scope>
    <source>
        <strain evidence="4">VKM Ac-1321</strain>
    </source>
</reference>
<proteinExistence type="predicted"/>
<dbReference type="SUPFAM" id="SSF53335">
    <property type="entry name" value="S-adenosyl-L-methionine-dependent methyltransferases"/>
    <property type="match status" value="1"/>
</dbReference>
<feature type="domain" description="Methyltransferase" evidence="3">
    <location>
        <begin position="52"/>
        <end position="147"/>
    </location>
</feature>
<evidence type="ECO:0000256" key="1">
    <source>
        <dbReference type="ARBA" id="ARBA00022603"/>
    </source>
</evidence>
<dbReference type="GO" id="GO:0032259">
    <property type="term" value="P:methylation"/>
    <property type="evidence" value="ECO:0007669"/>
    <property type="project" value="UniProtKB-KW"/>
</dbReference>
<evidence type="ECO:0000259" key="3">
    <source>
        <dbReference type="Pfam" id="PF13649"/>
    </source>
</evidence>
<dbReference type="AlphaFoldDB" id="A0A9W6KRX9"/>
<sequence>MSVLRAAERRARVAAVFDRVADTYDSVGVSWFQPIARELVARLGPVAGQRALDIGCGRGAALFALADAVGPAGRVTGIDLAPRMVAATLADARARGLANVDVLVDDAGAPALPPGACDVAAASFVLFFLPAPVAALRAWHELLVPGGRLGVSTFAESGAGWLQDVFRPYLPVPAFAAPSPFATDEGVEGLFTAAGFRKVRTEAFDLDVAFADVDQWYEWSWSHGQRATWERLAPEDRPRVRAAAAERLREFRAADGVIRLSHRIRYTFGER</sequence>
<keyword evidence="1" id="KW-0489">Methyltransferase</keyword>
<dbReference type="PANTHER" id="PTHR43861">
    <property type="entry name" value="TRANS-ACONITATE 2-METHYLTRANSFERASE-RELATED"/>
    <property type="match status" value="1"/>
</dbReference>
<dbReference type="RefSeq" id="WP_261959872.1">
    <property type="nucleotide sequence ID" value="NZ_BAAAXA010000001.1"/>
</dbReference>